<keyword evidence="2" id="KW-1185">Reference proteome</keyword>
<reference evidence="1" key="1">
    <citation type="submission" date="2019-07" db="EMBL/GenBank/DDBJ databases">
        <title>Hyphodiscus hymeniophilus genome sequencing and assembly.</title>
        <authorList>
            <person name="Kramer G."/>
            <person name="Nodwell J."/>
        </authorList>
    </citation>
    <scope>NUCLEOTIDE SEQUENCE</scope>
    <source>
        <strain evidence="1">ATCC 34498</strain>
    </source>
</reference>
<organism evidence="1 2">
    <name type="scientific">Hyphodiscus hymeniophilus</name>
    <dbReference type="NCBI Taxonomy" id="353542"/>
    <lineage>
        <taxon>Eukaryota</taxon>
        <taxon>Fungi</taxon>
        <taxon>Dikarya</taxon>
        <taxon>Ascomycota</taxon>
        <taxon>Pezizomycotina</taxon>
        <taxon>Leotiomycetes</taxon>
        <taxon>Helotiales</taxon>
        <taxon>Hyphodiscaceae</taxon>
        <taxon>Hyphodiscus</taxon>
    </lineage>
</organism>
<gene>
    <name evidence="1" type="ORF">D0Z07_8632</name>
</gene>
<proteinExistence type="predicted"/>
<comment type="caution">
    <text evidence="1">The sequence shown here is derived from an EMBL/GenBank/DDBJ whole genome shotgun (WGS) entry which is preliminary data.</text>
</comment>
<evidence type="ECO:0000313" key="1">
    <source>
        <dbReference type="EMBL" id="KAG0645690.1"/>
    </source>
</evidence>
<dbReference type="OrthoDB" id="3505248at2759"/>
<evidence type="ECO:0000313" key="2">
    <source>
        <dbReference type="Proteomes" id="UP000785200"/>
    </source>
</evidence>
<protein>
    <submittedName>
        <fullName evidence="1">Uncharacterized protein</fullName>
    </submittedName>
</protein>
<dbReference type="Proteomes" id="UP000785200">
    <property type="component" value="Unassembled WGS sequence"/>
</dbReference>
<sequence>MLHTEILDVIFEYTYCVGATTTVSPMVVTSNWKSEFNEVRCQTRRWDEFLGCCGVELERGWHAGSLVRFEHLRDEFGPYTELRRILRKDLDATGLRTNRYFNEAGTKLLYGNNQFLFHMGNPGWHSSPPTLLEDGTRRLRGPADMAPGTPRSLEGWAYFDPFLRFLYAIGRKNASYIKNLTFVGDAKIHCCLTCECKGCDDDLVGSVRVYIPFLIQLCTNLESLTLVVFEDITFKRKPHDLVDGRAHNTEQAVLPLLEEIRSIPSLKKLKVLLHAGSDVADADFAAPTVQWLAERAVQKSRNARSAELKEQAALVAAANLHCGFCGEGHTWPECYNLCDFCGAFGHFRSSCEAWSQSVSYPVLDTW</sequence>
<dbReference type="EMBL" id="VNKQ01000018">
    <property type="protein sequence ID" value="KAG0645690.1"/>
    <property type="molecule type" value="Genomic_DNA"/>
</dbReference>
<accession>A0A9P6SQA0</accession>
<dbReference type="AlphaFoldDB" id="A0A9P6SQA0"/>
<name>A0A9P6SQA0_9HELO</name>